<evidence type="ECO:0000313" key="2">
    <source>
        <dbReference type="Proteomes" id="UP001171606"/>
    </source>
</evidence>
<organism evidence="1 2">
    <name type="scientific">Burkholderia metallica</name>
    <dbReference type="NCBI Taxonomy" id="488729"/>
    <lineage>
        <taxon>Bacteria</taxon>
        <taxon>Pseudomonadati</taxon>
        <taxon>Pseudomonadota</taxon>
        <taxon>Betaproteobacteria</taxon>
        <taxon>Burkholderiales</taxon>
        <taxon>Burkholderiaceae</taxon>
        <taxon>Burkholderia</taxon>
        <taxon>Burkholderia cepacia complex</taxon>
    </lineage>
</organism>
<name>A0ABT8PNH7_9BURK</name>
<dbReference type="Proteomes" id="UP001171606">
    <property type="component" value="Unassembled WGS sequence"/>
</dbReference>
<evidence type="ECO:0000313" key="1">
    <source>
        <dbReference type="EMBL" id="MDN7936638.1"/>
    </source>
</evidence>
<dbReference type="EMBL" id="JAUJSQ010000037">
    <property type="protein sequence ID" value="MDN7936638.1"/>
    <property type="molecule type" value="Genomic_DNA"/>
</dbReference>
<dbReference type="RefSeq" id="WP_226243486.1">
    <property type="nucleotide sequence ID" value="NZ_JAIZQJ010000012.1"/>
</dbReference>
<keyword evidence="2" id="KW-1185">Reference proteome</keyword>
<accession>A0ABT8PNH7</accession>
<reference evidence="1" key="1">
    <citation type="submission" date="2023-07" db="EMBL/GenBank/DDBJ databases">
        <title>A collection of bacterial strains from the Burkholderia cepacia Research Laboratory and Repository.</title>
        <authorList>
            <person name="Lipuma J."/>
            <person name="Spilker T."/>
            <person name="Caverly L."/>
        </authorList>
    </citation>
    <scope>NUCLEOTIDE SEQUENCE</scope>
    <source>
        <strain evidence="1">AU42020</strain>
    </source>
</reference>
<sequence length="121" mass="13096">MTSALGVATFTARDPCQALVPAGAQRPTFNVQRSLSGAARVIRDPSTSFRSAIALRQTIGGLDSTGYETKPLLDKRTAAVFPMPSDQRAQRDAIRAKRSALPCSKRSRFLTVIDFREEAVG</sequence>
<comment type="caution">
    <text evidence="1">The sequence shown here is derived from an EMBL/GenBank/DDBJ whole genome shotgun (WGS) entry which is preliminary data.</text>
</comment>
<proteinExistence type="predicted"/>
<gene>
    <name evidence="1" type="ORF">QZM52_35740</name>
</gene>
<protein>
    <submittedName>
        <fullName evidence="1">Uncharacterized protein</fullName>
    </submittedName>
</protein>